<keyword evidence="4" id="KW-1185">Reference proteome</keyword>
<accession>D7KMT6</accession>
<dbReference type="Proteomes" id="UP000008694">
    <property type="component" value="Unassembled WGS sequence"/>
</dbReference>
<dbReference type="EMBL" id="GL348713">
    <property type="protein sequence ID" value="EFH67495.1"/>
    <property type="molecule type" value="Genomic_DNA"/>
</dbReference>
<gene>
    <name evidence="3" type="ORF">ARALYDRAFT_891296</name>
</gene>
<evidence type="ECO:0000313" key="4">
    <source>
        <dbReference type="Proteomes" id="UP000008694"/>
    </source>
</evidence>
<dbReference type="Gramene" id="scaffold_104090.1">
    <property type="protein sequence ID" value="scaffold_104090.1"/>
    <property type="gene ID" value="scaffold_104090.1"/>
</dbReference>
<dbReference type="HOGENOM" id="CLU_000680_5_4_1"/>
<proteinExistence type="predicted"/>
<dbReference type="STRING" id="81972.D7KMT6"/>
<name>D7KMT6_ARALL</name>
<evidence type="ECO:0000259" key="2">
    <source>
        <dbReference type="Pfam" id="PF13456"/>
    </source>
</evidence>
<dbReference type="Pfam" id="PF13456">
    <property type="entry name" value="RVT_3"/>
    <property type="match status" value="1"/>
</dbReference>
<organism evidence="4">
    <name type="scientific">Arabidopsis lyrata subsp. lyrata</name>
    <name type="common">Lyre-leaved rock-cress</name>
    <dbReference type="NCBI Taxonomy" id="81972"/>
    <lineage>
        <taxon>Eukaryota</taxon>
        <taxon>Viridiplantae</taxon>
        <taxon>Streptophyta</taxon>
        <taxon>Embryophyta</taxon>
        <taxon>Tracheophyta</taxon>
        <taxon>Spermatophyta</taxon>
        <taxon>Magnoliopsida</taxon>
        <taxon>eudicotyledons</taxon>
        <taxon>Gunneridae</taxon>
        <taxon>Pentapetalae</taxon>
        <taxon>rosids</taxon>
        <taxon>malvids</taxon>
        <taxon>Brassicales</taxon>
        <taxon>Brassicaceae</taxon>
        <taxon>Camelineae</taxon>
        <taxon>Arabidopsis</taxon>
    </lineage>
</organism>
<feature type="chain" id="PRO_5003101255" description="RNase H type-1 domain-containing protein" evidence="1">
    <location>
        <begin position="23"/>
        <end position="82"/>
    </location>
</feature>
<feature type="domain" description="RNase H type-1" evidence="2">
    <location>
        <begin position="5"/>
        <end position="79"/>
    </location>
</feature>
<dbReference type="AlphaFoldDB" id="D7KMT6"/>
<protein>
    <recommendedName>
        <fullName evidence="2">RNase H type-1 domain-containing protein</fullName>
    </recommendedName>
</protein>
<dbReference type="InterPro" id="IPR002156">
    <property type="entry name" value="RNaseH_domain"/>
</dbReference>
<reference evidence="4" key="1">
    <citation type="journal article" date="2011" name="Nat. Genet.">
        <title>The Arabidopsis lyrata genome sequence and the basis of rapid genome size change.</title>
        <authorList>
            <person name="Hu T.T."/>
            <person name="Pattyn P."/>
            <person name="Bakker E.G."/>
            <person name="Cao J."/>
            <person name="Cheng J.-F."/>
            <person name="Clark R.M."/>
            <person name="Fahlgren N."/>
            <person name="Fawcett J.A."/>
            <person name="Grimwood J."/>
            <person name="Gundlach H."/>
            <person name="Haberer G."/>
            <person name="Hollister J.D."/>
            <person name="Ossowski S."/>
            <person name="Ottilar R.P."/>
            <person name="Salamov A.A."/>
            <person name="Schneeberger K."/>
            <person name="Spannagl M."/>
            <person name="Wang X."/>
            <person name="Yang L."/>
            <person name="Nasrallah M.E."/>
            <person name="Bergelson J."/>
            <person name="Carrington J.C."/>
            <person name="Gaut B.S."/>
            <person name="Schmutz J."/>
            <person name="Mayer K.F.X."/>
            <person name="Van de Peer Y."/>
            <person name="Grigoriev I.V."/>
            <person name="Nordborg M."/>
            <person name="Weigel D."/>
            <person name="Guo Y.-L."/>
        </authorList>
    </citation>
    <scope>NUCLEOTIDE SEQUENCE [LARGE SCALE GENOMIC DNA]</scope>
    <source>
        <strain evidence="4">cv. MN47</strain>
    </source>
</reference>
<evidence type="ECO:0000313" key="3">
    <source>
        <dbReference type="EMBL" id="EFH67495.1"/>
    </source>
</evidence>
<evidence type="ECO:0000256" key="1">
    <source>
        <dbReference type="SAM" id="SignalP"/>
    </source>
</evidence>
<feature type="signal peptide" evidence="1">
    <location>
        <begin position="1"/>
        <end position="22"/>
    </location>
</feature>
<dbReference type="GO" id="GO:0003676">
    <property type="term" value="F:nucleic acid binding"/>
    <property type="evidence" value="ECO:0007669"/>
    <property type="project" value="InterPro"/>
</dbReference>
<sequence>MLHPHFMAEGLAVRAAITAALAADVSYILIESDCQELVKAINARVLLSEIHDIISNILISSKSFELFVCRFISRKANVVCML</sequence>
<dbReference type="GO" id="GO:0004523">
    <property type="term" value="F:RNA-DNA hybrid ribonuclease activity"/>
    <property type="evidence" value="ECO:0007669"/>
    <property type="project" value="InterPro"/>
</dbReference>
<keyword evidence="1" id="KW-0732">Signal</keyword>